<dbReference type="OrthoDB" id="8060176at2759"/>
<dbReference type="EMBL" id="BGPR01000020">
    <property type="protein sequence ID" value="GBL79908.1"/>
    <property type="molecule type" value="Genomic_DNA"/>
</dbReference>
<protein>
    <recommendedName>
        <fullName evidence="3">Transposase Tc1-like domain-containing protein</fullName>
    </recommendedName>
</protein>
<dbReference type="Gene3D" id="3.30.420.10">
    <property type="entry name" value="Ribonuclease H-like superfamily/Ribonuclease H"/>
    <property type="match status" value="1"/>
</dbReference>
<evidence type="ECO:0008006" key="3">
    <source>
        <dbReference type="Google" id="ProtNLM"/>
    </source>
</evidence>
<name>A0A4Y2AJE2_ARAVE</name>
<comment type="caution">
    <text evidence="1">The sequence shown here is derived from an EMBL/GenBank/DDBJ whole genome shotgun (WGS) entry which is preliminary data.</text>
</comment>
<organism evidence="1 2">
    <name type="scientific">Araneus ventricosus</name>
    <name type="common">Orbweaver spider</name>
    <name type="synonym">Epeira ventricosa</name>
    <dbReference type="NCBI Taxonomy" id="182803"/>
    <lineage>
        <taxon>Eukaryota</taxon>
        <taxon>Metazoa</taxon>
        <taxon>Ecdysozoa</taxon>
        <taxon>Arthropoda</taxon>
        <taxon>Chelicerata</taxon>
        <taxon>Arachnida</taxon>
        <taxon>Araneae</taxon>
        <taxon>Araneomorphae</taxon>
        <taxon>Entelegynae</taxon>
        <taxon>Araneoidea</taxon>
        <taxon>Araneidae</taxon>
        <taxon>Araneus</taxon>
    </lineage>
</organism>
<proteinExistence type="predicted"/>
<keyword evidence="2" id="KW-1185">Reference proteome</keyword>
<evidence type="ECO:0000313" key="2">
    <source>
        <dbReference type="Proteomes" id="UP000499080"/>
    </source>
</evidence>
<dbReference type="Proteomes" id="UP000499080">
    <property type="component" value="Unassembled WGS sequence"/>
</dbReference>
<dbReference type="InterPro" id="IPR036397">
    <property type="entry name" value="RNaseH_sf"/>
</dbReference>
<dbReference type="GO" id="GO:0003676">
    <property type="term" value="F:nucleic acid binding"/>
    <property type="evidence" value="ECO:0007669"/>
    <property type="project" value="InterPro"/>
</dbReference>
<sequence>MKKTPKLLKYHREKRLKWAKNVMSWNDEWKPTLFSNEKKFNLDRPDGYKHYWHDLRKEPKVDKWDEDQQWFGESLFMMDCVIYS</sequence>
<dbReference type="AlphaFoldDB" id="A0A4Y2AJE2"/>
<evidence type="ECO:0000313" key="1">
    <source>
        <dbReference type="EMBL" id="GBL79908.1"/>
    </source>
</evidence>
<gene>
    <name evidence="1" type="ORF">AVEN_28958_1</name>
</gene>
<accession>A0A4Y2AJE2</accession>
<reference evidence="1 2" key="1">
    <citation type="journal article" date="2019" name="Sci. Rep.">
        <title>Orb-weaving spider Araneus ventricosus genome elucidates the spidroin gene catalogue.</title>
        <authorList>
            <person name="Kono N."/>
            <person name="Nakamura H."/>
            <person name="Ohtoshi R."/>
            <person name="Moran D.A.P."/>
            <person name="Shinohara A."/>
            <person name="Yoshida Y."/>
            <person name="Fujiwara M."/>
            <person name="Mori M."/>
            <person name="Tomita M."/>
            <person name="Arakawa K."/>
        </authorList>
    </citation>
    <scope>NUCLEOTIDE SEQUENCE [LARGE SCALE GENOMIC DNA]</scope>
</reference>